<comment type="caution">
    <text evidence="3">The sequence shown here is derived from an EMBL/GenBank/DDBJ whole genome shotgun (WGS) entry which is preliminary data.</text>
</comment>
<gene>
    <name evidence="3" type="ORF">SDC9_159688</name>
</gene>
<proteinExistence type="predicted"/>
<protein>
    <recommendedName>
        <fullName evidence="2">Tyr recombinase domain-containing protein</fullName>
    </recommendedName>
</protein>
<evidence type="ECO:0000259" key="2">
    <source>
        <dbReference type="PROSITE" id="PS51898"/>
    </source>
</evidence>
<evidence type="ECO:0000313" key="3">
    <source>
        <dbReference type="EMBL" id="MPN12370.1"/>
    </source>
</evidence>
<dbReference type="GO" id="GO:0015074">
    <property type="term" value="P:DNA integration"/>
    <property type="evidence" value="ECO:0007669"/>
    <property type="project" value="InterPro"/>
</dbReference>
<dbReference type="Pfam" id="PF00589">
    <property type="entry name" value="Phage_integrase"/>
    <property type="match status" value="1"/>
</dbReference>
<dbReference type="Gene3D" id="1.10.443.10">
    <property type="entry name" value="Intergrase catalytic core"/>
    <property type="match status" value="1"/>
</dbReference>
<dbReference type="SUPFAM" id="SSF56349">
    <property type="entry name" value="DNA breaking-rejoining enzymes"/>
    <property type="match status" value="1"/>
</dbReference>
<organism evidence="3">
    <name type="scientific">bioreactor metagenome</name>
    <dbReference type="NCBI Taxonomy" id="1076179"/>
    <lineage>
        <taxon>unclassified sequences</taxon>
        <taxon>metagenomes</taxon>
        <taxon>ecological metagenomes</taxon>
    </lineage>
</organism>
<feature type="domain" description="Tyr recombinase" evidence="2">
    <location>
        <begin position="1"/>
        <end position="117"/>
    </location>
</feature>
<dbReference type="GO" id="GO:0003677">
    <property type="term" value="F:DNA binding"/>
    <property type="evidence" value="ECO:0007669"/>
    <property type="project" value="InterPro"/>
</dbReference>
<dbReference type="EMBL" id="VSSQ01058707">
    <property type="protein sequence ID" value="MPN12370.1"/>
    <property type="molecule type" value="Genomic_DNA"/>
</dbReference>
<name>A0A645FEH3_9ZZZZ</name>
<dbReference type="GO" id="GO:0006310">
    <property type="term" value="P:DNA recombination"/>
    <property type="evidence" value="ECO:0007669"/>
    <property type="project" value="UniProtKB-KW"/>
</dbReference>
<dbReference type="AlphaFoldDB" id="A0A645FEH3"/>
<dbReference type="InterPro" id="IPR013762">
    <property type="entry name" value="Integrase-like_cat_sf"/>
</dbReference>
<evidence type="ECO:0000256" key="1">
    <source>
        <dbReference type="ARBA" id="ARBA00023172"/>
    </source>
</evidence>
<sequence length="137" mass="15576">MGSSVIAWREVAKKRFLIDREHRLFSLRYGNTALSRVKVWKYNKAFLIRAGIDPRGIGLHGLRKTFLTRIYFHALEMGMDEFKALRKAQEFAGHSSMEVTMRYIGDSIDISEADLIEGAIAGNPATKRRGTELTTID</sequence>
<reference evidence="3" key="1">
    <citation type="submission" date="2019-08" db="EMBL/GenBank/DDBJ databases">
        <authorList>
            <person name="Kucharzyk K."/>
            <person name="Murdoch R.W."/>
            <person name="Higgins S."/>
            <person name="Loffler F."/>
        </authorList>
    </citation>
    <scope>NUCLEOTIDE SEQUENCE</scope>
</reference>
<dbReference type="PROSITE" id="PS51898">
    <property type="entry name" value="TYR_RECOMBINASE"/>
    <property type="match status" value="1"/>
</dbReference>
<keyword evidence="1" id="KW-0233">DNA recombination</keyword>
<dbReference type="InterPro" id="IPR011010">
    <property type="entry name" value="DNA_brk_join_enz"/>
</dbReference>
<accession>A0A645FEH3</accession>
<dbReference type="InterPro" id="IPR002104">
    <property type="entry name" value="Integrase_catalytic"/>
</dbReference>